<keyword evidence="3" id="KW-1185">Reference proteome</keyword>
<dbReference type="Gene3D" id="3.40.30.10">
    <property type="entry name" value="Glutaredoxin"/>
    <property type="match status" value="1"/>
</dbReference>
<reference evidence="3" key="1">
    <citation type="journal article" date="2019" name="Int. J. Syst. Evol. Microbiol.">
        <title>The Global Catalogue of Microorganisms (GCM) 10K type strain sequencing project: providing services to taxonomists for standard genome sequencing and annotation.</title>
        <authorList>
            <consortium name="The Broad Institute Genomics Platform"/>
            <consortium name="The Broad Institute Genome Sequencing Center for Infectious Disease"/>
            <person name="Wu L."/>
            <person name="Ma J."/>
        </authorList>
    </citation>
    <scope>NUCLEOTIDE SEQUENCE [LARGE SCALE GENOMIC DNA]</scope>
    <source>
        <strain evidence="3">CGMCC 4.6946</strain>
    </source>
</reference>
<protein>
    <submittedName>
        <fullName evidence="2">Glutaredoxin domain-containing protein</fullName>
    </submittedName>
</protein>
<evidence type="ECO:0000259" key="1">
    <source>
        <dbReference type="Pfam" id="PF00462"/>
    </source>
</evidence>
<feature type="domain" description="Glutaredoxin" evidence="1">
    <location>
        <begin position="4"/>
        <end position="59"/>
    </location>
</feature>
<gene>
    <name evidence="2" type="ORF">ACFPCS_13805</name>
</gene>
<organism evidence="2 3">
    <name type="scientific">Kocuria oceani</name>
    <dbReference type="NCBI Taxonomy" id="988827"/>
    <lineage>
        <taxon>Bacteria</taxon>
        <taxon>Bacillati</taxon>
        <taxon>Actinomycetota</taxon>
        <taxon>Actinomycetes</taxon>
        <taxon>Micrococcales</taxon>
        <taxon>Micrococcaceae</taxon>
        <taxon>Kocuria</taxon>
    </lineage>
</organism>
<name>A0ABV9TN14_9MICC</name>
<dbReference type="Proteomes" id="UP001595797">
    <property type="component" value="Unassembled WGS sequence"/>
</dbReference>
<comment type="caution">
    <text evidence="2">The sequence shown here is derived from an EMBL/GenBank/DDBJ whole genome shotgun (WGS) entry which is preliminary data.</text>
</comment>
<proteinExistence type="predicted"/>
<dbReference type="Pfam" id="PF00462">
    <property type="entry name" value="Glutaredoxin"/>
    <property type="match status" value="1"/>
</dbReference>
<dbReference type="RefSeq" id="WP_277552635.1">
    <property type="nucleotide sequence ID" value="NZ_JARAMH010000032.1"/>
</dbReference>
<dbReference type="InterPro" id="IPR036249">
    <property type="entry name" value="Thioredoxin-like_sf"/>
</dbReference>
<accession>A0ABV9TN14</accession>
<evidence type="ECO:0000313" key="2">
    <source>
        <dbReference type="EMBL" id="MFC4904645.1"/>
    </source>
</evidence>
<dbReference type="CDD" id="cd02976">
    <property type="entry name" value="NrdH"/>
    <property type="match status" value="1"/>
</dbReference>
<sequence>MVTVTLYTLSGCVDCQAAGQAMDRKDISFGLIDVAALPAAAAFIRSLGYQGVPVTVIRNVDGTVHDHWHGFRPDKLRDLALQRAQLS</sequence>
<dbReference type="PROSITE" id="PS51354">
    <property type="entry name" value="GLUTAREDOXIN_2"/>
    <property type="match status" value="1"/>
</dbReference>
<dbReference type="EMBL" id="JBHSIW010000019">
    <property type="protein sequence ID" value="MFC4904645.1"/>
    <property type="molecule type" value="Genomic_DNA"/>
</dbReference>
<evidence type="ECO:0000313" key="3">
    <source>
        <dbReference type="Proteomes" id="UP001595797"/>
    </source>
</evidence>
<dbReference type="InterPro" id="IPR002109">
    <property type="entry name" value="Glutaredoxin"/>
</dbReference>
<dbReference type="SUPFAM" id="SSF52833">
    <property type="entry name" value="Thioredoxin-like"/>
    <property type="match status" value="1"/>
</dbReference>